<proteinExistence type="predicted"/>
<dbReference type="EMBL" id="CP021330">
    <property type="protein sequence ID" value="AVX05172.1"/>
    <property type="molecule type" value="Genomic_DNA"/>
</dbReference>
<dbReference type="PROSITE" id="PS50110">
    <property type="entry name" value="RESPONSE_REGULATORY"/>
    <property type="match status" value="1"/>
</dbReference>
<dbReference type="GO" id="GO:0000160">
    <property type="term" value="P:phosphorelay signal transduction system"/>
    <property type="evidence" value="ECO:0007669"/>
    <property type="project" value="InterPro"/>
</dbReference>
<dbReference type="KEGG" id="mmyr:MXMO3_02660"/>
<dbReference type="RefSeq" id="WP_156905445.1">
    <property type="nucleotide sequence ID" value="NZ_CP021330.1"/>
</dbReference>
<protein>
    <recommendedName>
        <fullName evidence="3">Response regulatory domain-containing protein</fullName>
    </recommendedName>
</protein>
<name>A0A2R4MGN1_9HYPH</name>
<evidence type="ECO:0000313" key="4">
    <source>
        <dbReference type="EMBL" id="AVX05172.1"/>
    </source>
</evidence>
<dbReference type="Gene3D" id="3.40.50.2300">
    <property type="match status" value="1"/>
</dbReference>
<dbReference type="STRING" id="1122213.GCA_000423365_00296"/>
<feature type="compositionally biased region" description="Basic and acidic residues" evidence="2">
    <location>
        <begin position="142"/>
        <end position="159"/>
    </location>
</feature>
<accession>A0A2R4MGN1</accession>
<organism evidence="4 5">
    <name type="scientific">Maritalea myrionectae</name>
    <dbReference type="NCBI Taxonomy" id="454601"/>
    <lineage>
        <taxon>Bacteria</taxon>
        <taxon>Pseudomonadati</taxon>
        <taxon>Pseudomonadota</taxon>
        <taxon>Alphaproteobacteria</taxon>
        <taxon>Hyphomicrobiales</taxon>
        <taxon>Devosiaceae</taxon>
        <taxon>Maritalea</taxon>
    </lineage>
</organism>
<dbReference type="InterPro" id="IPR001789">
    <property type="entry name" value="Sig_transdc_resp-reg_receiver"/>
</dbReference>
<gene>
    <name evidence="4" type="ORF">MXMO3_02660</name>
</gene>
<evidence type="ECO:0000259" key="3">
    <source>
        <dbReference type="PROSITE" id="PS50110"/>
    </source>
</evidence>
<dbReference type="SUPFAM" id="SSF52172">
    <property type="entry name" value="CheY-like"/>
    <property type="match status" value="1"/>
</dbReference>
<keyword evidence="1" id="KW-0597">Phosphoprotein</keyword>
<feature type="domain" description="Response regulatory" evidence="3">
    <location>
        <begin position="6"/>
        <end position="125"/>
    </location>
</feature>
<dbReference type="InterPro" id="IPR011006">
    <property type="entry name" value="CheY-like_superfamily"/>
</dbReference>
<feature type="modified residue" description="4-aspartylphosphate" evidence="1">
    <location>
        <position position="56"/>
    </location>
</feature>
<reference evidence="4 5" key="1">
    <citation type="submission" date="2017-05" db="EMBL/GenBank/DDBJ databases">
        <title>Genome Analysis of Maritalea myrionectae HL2708#5.</title>
        <authorList>
            <consortium name="Cotde Inc.-PKNU"/>
            <person name="Jang D."/>
            <person name="Oh H.-M."/>
        </authorList>
    </citation>
    <scope>NUCLEOTIDE SEQUENCE [LARGE SCALE GENOMIC DNA]</scope>
    <source>
        <strain evidence="4 5">HL2708#5</strain>
    </source>
</reference>
<evidence type="ECO:0000256" key="1">
    <source>
        <dbReference type="PROSITE-ProRule" id="PRU00169"/>
    </source>
</evidence>
<sequence length="191" mass="21244">MFETKVVGILTQNSALSSILAMVLRDVAGLRLREFSSAAHLLRYADIAPLDLLILDYQLADRSAPDVLNSLRSNPSIDVETLQTITMIKNIDRELQASVVNAGIDEIIVKPMSPAYIKERVSARLGANGKFVRIPTSAASSRDWRDDESHNENQPRPFDHGQLGQMSAQHDNVIEFSAYRDKLTSMSDKPH</sequence>
<feature type="region of interest" description="Disordered" evidence="2">
    <location>
        <begin position="138"/>
        <end position="166"/>
    </location>
</feature>
<dbReference type="AlphaFoldDB" id="A0A2R4MGN1"/>
<evidence type="ECO:0000256" key="2">
    <source>
        <dbReference type="SAM" id="MobiDB-lite"/>
    </source>
</evidence>
<dbReference type="Proteomes" id="UP000258927">
    <property type="component" value="Chromosome"/>
</dbReference>
<evidence type="ECO:0000313" key="5">
    <source>
        <dbReference type="Proteomes" id="UP000258927"/>
    </source>
</evidence>
<dbReference type="Pfam" id="PF00072">
    <property type="entry name" value="Response_reg"/>
    <property type="match status" value="1"/>
</dbReference>
<keyword evidence="5" id="KW-1185">Reference proteome</keyword>